<organism evidence="7 8">
    <name type="scientific">Paraburkholderia phenoliruptrix</name>
    <dbReference type="NCBI Taxonomy" id="252970"/>
    <lineage>
        <taxon>Bacteria</taxon>
        <taxon>Pseudomonadati</taxon>
        <taxon>Pseudomonadota</taxon>
        <taxon>Betaproteobacteria</taxon>
        <taxon>Burkholderiales</taxon>
        <taxon>Burkholderiaceae</taxon>
        <taxon>Paraburkholderia</taxon>
    </lineage>
</organism>
<reference evidence="7 8" key="1">
    <citation type="submission" date="2020-04" db="EMBL/GenBank/DDBJ databases">
        <authorList>
            <person name="De Canck E."/>
        </authorList>
    </citation>
    <scope>NUCLEOTIDE SEQUENCE [LARGE SCALE GENOMIC DNA]</scope>
    <source>
        <strain evidence="7 8">LMG 22037</strain>
    </source>
</reference>
<dbReference type="GO" id="GO:0008234">
    <property type="term" value="F:cysteine-type peptidase activity"/>
    <property type="evidence" value="ECO:0007669"/>
    <property type="project" value="UniProtKB-KW"/>
</dbReference>
<evidence type="ECO:0000313" key="8">
    <source>
        <dbReference type="Proteomes" id="UP000494249"/>
    </source>
</evidence>
<dbReference type="Pfam" id="PF12914">
    <property type="entry name" value="SH3_7"/>
    <property type="match status" value="1"/>
</dbReference>
<keyword evidence="2" id="KW-0645">Protease</keyword>
<dbReference type="InterPro" id="IPR039439">
    <property type="entry name" value="SH3b1_dom"/>
</dbReference>
<dbReference type="EMBL" id="CADIKB010000004">
    <property type="protein sequence ID" value="CAB3660728.1"/>
    <property type="molecule type" value="Genomic_DNA"/>
</dbReference>
<evidence type="ECO:0000313" key="7">
    <source>
        <dbReference type="EMBL" id="CAB3660728.1"/>
    </source>
</evidence>
<evidence type="ECO:0000256" key="3">
    <source>
        <dbReference type="ARBA" id="ARBA00022801"/>
    </source>
</evidence>
<feature type="region of interest" description="Disordered" evidence="5">
    <location>
        <begin position="349"/>
        <end position="370"/>
    </location>
</feature>
<dbReference type="AlphaFoldDB" id="A0A6J5AS35"/>
<feature type="compositionally biased region" description="Low complexity" evidence="5">
    <location>
        <begin position="349"/>
        <end position="360"/>
    </location>
</feature>
<dbReference type="InterPro" id="IPR038765">
    <property type="entry name" value="Papain-like_cys_pep_sf"/>
</dbReference>
<dbReference type="RefSeq" id="WP_244142665.1">
    <property type="nucleotide sequence ID" value="NZ_CADFGL010000006.1"/>
</dbReference>
<dbReference type="InterPro" id="IPR026864">
    <property type="entry name" value="SH3b2-type_SH3"/>
</dbReference>
<dbReference type="GO" id="GO:0006508">
    <property type="term" value="P:proteolysis"/>
    <property type="evidence" value="ECO:0007669"/>
    <property type="project" value="UniProtKB-KW"/>
</dbReference>
<evidence type="ECO:0000256" key="2">
    <source>
        <dbReference type="ARBA" id="ARBA00022670"/>
    </source>
</evidence>
<name>A0A6J5AS35_9BURK</name>
<feature type="region of interest" description="Disordered" evidence="5">
    <location>
        <begin position="566"/>
        <end position="589"/>
    </location>
</feature>
<sequence length="589" mass="62544">MRLAVPFRVARVFRSACVVSVVRFLRLPHPLRDARIAPALQGGWRAVAASVAAASLVALAACSNPSHTRDARVPADTVGLFPLGAYDQNVDHWLEPDSAGYDQPFLSPADQQAHFQALYARYFGTGTSAPSPWNSAYVTMRVYRQQGADIAALQQRRIDRFDNTGKSGAAVGYGENFRPHDKAWIDAIARNMNVAQFTEAPVYQPLRRAIATTNLMVRELPTTDPSFYDHRLAGEGYPFDNLQISAVRPGTPLYVLGTSVDGAWRYVQTPDVQGWVRSDGVGMASERFVDAWRAASAKSLGAVIGAFVPVRDSRGVFRFEAPAGTLLPLVAASPGNAARGTAKRGGLSAAGRAAANSNNGDLGSDAAVPPPTSRTVLVPARDAEGEALIRTAELDDTQIAPMPLAATPRHLATLMKALIGRPYGWGNSGLYNDCSSELQSIFAAFGVWLPRHSSTQMSAGRMIDLSASTPAQRLDYLAEHGVPLRTLIYIGGHVMLYIGNTTRNGVAVPVVYQDVWGLRPGDNSRRAVIGGSVILPLLEHIPEDATLQSLAGTPTFQISILGAPTGAAAPAPGSAPAPAAPADEDSPAG</sequence>
<dbReference type="InterPro" id="IPR000064">
    <property type="entry name" value="NLP_P60_dom"/>
</dbReference>
<dbReference type="Pfam" id="PF12913">
    <property type="entry name" value="SH3_6"/>
    <property type="match status" value="1"/>
</dbReference>
<proteinExistence type="inferred from homology"/>
<dbReference type="SUPFAM" id="SSF54001">
    <property type="entry name" value="Cysteine proteinases"/>
    <property type="match status" value="1"/>
</dbReference>
<evidence type="ECO:0000256" key="4">
    <source>
        <dbReference type="ARBA" id="ARBA00022807"/>
    </source>
</evidence>
<evidence type="ECO:0000256" key="1">
    <source>
        <dbReference type="ARBA" id="ARBA00007074"/>
    </source>
</evidence>
<gene>
    <name evidence="7" type="ORF">LMG22037_01449</name>
</gene>
<keyword evidence="4" id="KW-0788">Thiol protease</keyword>
<feature type="domain" description="NlpC/P60" evidence="6">
    <location>
        <begin position="405"/>
        <end position="527"/>
    </location>
</feature>
<dbReference type="Pfam" id="PF00877">
    <property type="entry name" value="NLPC_P60"/>
    <property type="match status" value="1"/>
</dbReference>
<evidence type="ECO:0000256" key="5">
    <source>
        <dbReference type="SAM" id="MobiDB-lite"/>
    </source>
</evidence>
<dbReference type="Proteomes" id="UP000494249">
    <property type="component" value="Unassembled WGS sequence"/>
</dbReference>
<protein>
    <recommendedName>
        <fullName evidence="6">NlpC/P60 domain-containing protein</fullName>
    </recommendedName>
</protein>
<comment type="similarity">
    <text evidence="1">Belongs to the peptidase C40 family.</text>
</comment>
<dbReference type="PROSITE" id="PS51935">
    <property type="entry name" value="NLPC_P60"/>
    <property type="match status" value="1"/>
</dbReference>
<evidence type="ECO:0000259" key="6">
    <source>
        <dbReference type="PROSITE" id="PS51935"/>
    </source>
</evidence>
<dbReference type="Gene3D" id="3.90.1720.10">
    <property type="entry name" value="endopeptidase domain like (from Nostoc punctiforme)"/>
    <property type="match status" value="1"/>
</dbReference>
<keyword evidence="3" id="KW-0378">Hydrolase</keyword>
<accession>A0A6J5AS35</accession>